<dbReference type="OrthoDB" id="3270652at2759"/>
<reference evidence="2" key="1">
    <citation type="journal article" date="2020" name="New Phytol.">
        <title>Comparative genomics reveals dynamic genome evolution in host specialist ectomycorrhizal fungi.</title>
        <authorList>
            <person name="Lofgren L.A."/>
            <person name="Nguyen N.H."/>
            <person name="Vilgalys R."/>
            <person name="Ruytinx J."/>
            <person name="Liao H.L."/>
            <person name="Branco S."/>
            <person name="Kuo A."/>
            <person name="LaButti K."/>
            <person name="Lipzen A."/>
            <person name="Andreopoulos W."/>
            <person name="Pangilinan J."/>
            <person name="Riley R."/>
            <person name="Hundley H."/>
            <person name="Na H."/>
            <person name="Barry K."/>
            <person name="Grigoriev I.V."/>
            <person name="Stajich J.E."/>
            <person name="Kennedy P.G."/>
        </authorList>
    </citation>
    <scope>NUCLEOTIDE SEQUENCE</scope>
    <source>
        <strain evidence="2">DOB743</strain>
    </source>
</reference>
<feature type="region of interest" description="Disordered" evidence="1">
    <location>
        <begin position="15"/>
        <end position="54"/>
    </location>
</feature>
<proteinExistence type="predicted"/>
<dbReference type="EMBL" id="JABBWD010000066">
    <property type="protein sequence ID" value="KAG1770286.1"/>
    <property type="molecule type" value="Genomic_DNA"/>
</dbReference>
<evidence type="ECO:0000313" key="3">
    <source>
        <dbReference type="Proteomes" id="UP000714275"/>
    </source>
</evidence>
<feature type="compositionally biased region" description="Polar residues" evidence="1">
    <location>
        <begin position="16"/>
        <end position="34"/>
    </location>
</feature>
<dbReference type="Proteomes" id="UP000714275">
    <property type="component" value="Unassembled WGS sequence"/>
</dbReference>
<organism evidence="2 3">
    <name type="scientific">Suillus placidus</name>
    <dbReference type="NCBI Taxonomy" id="48579"/>
    <lineage>
        <taxon>Eukaryota</taxon>
        <taxon>Fungi</taxon>
        <taxon>Dikarya</taxon>
        <taxon>Basidiomycota</taxon>
        <taxon>Agaricomycotina</taxon>
        <taxon>Agaricomycetes</taxon>
        <taxon>Agaricomycetidae</taxon>
        <taxon>Boletales</taxon>
        <taxon>Suillineae</taxon>
        <taxon>Suillaceae</taxon>
        <taxon>Suillus</taxon>
    </lineage>
</organism>
<evidence type="ECO:0000313" key="2">
    <source>
        <dbReference type="EMBL" id="KAG1770286.1"/>
    </source>
</evidence>
<name>A0A9P6ZKN6_9AGAM</name>
<feature type="compositionally biased region" description="Acidic residues" evidence="1">
    <location>
        <begin position="35"/>
        <end position="47"/>
    </location>
</feature>
<sequence length="170" mass="17910">MTDEISLKPALAVLENGQSDELQTPSSMTAVTDQDNLEEGEISEEDVSSTASTSPRIAGQLLNISSGTIGLSSESVQSSRLSSPSITACGSTATSTTPQYSDMGPMTCQDLDHTKNLVLDLLGWGVSPEYLVEAGVSAGVIYRVFTDLNLRLPTNLVLPPTRPLPPSGIR</sequence>
<protein>
    <submittedName>
        <fullName evidence="2">Uncharacterized protein</fullName>
    </submittedName>
</protein>
<feature type="compositionally biased region" description="Polar residues" evidence="1">
    <location>
        <begin position="86"/>
        <end position="100"/>
    </location>
</feature>
<accession>A0A9P6ZKN6</accession>
<feature type="region of interest" description="Disordered" evidence="1">
    <location>
        <begin position="80"/>
        <end position="101"/>
    </location>
</feature>
<comment type="caution">
    <text evidence="2">The sequence shown here is derived from an EMBL/GenBank/DDBJ whole genome shotgun (WGS) entry which is preliminary data.</text>
</comment>
<dbReference type="AlphaFoldDB" id="A0A9P6ZKN6"/>
<gene>
    <name evidence="2" type="ORF">EV702DRAFT_1202470</name>
</gene>
<evidence type="ECO:0000256" key="1">
    <source>
        <dbReference type="SAM" id="MobiDB-lite"/>
    </source>
</evidence>
<keyword evidence="3" id="KW-1185">Reference proteome</keyword>